<dbReference type="Pfam" id="PF01451">
    <property type="entry name" value="LMWPc"/>
    <property type="match status" value="1"/>
</dbReference>
<dbReference type="EMBL" id="CAFBLN010000005">
    <property type="protein sequence ID" value="CAB4861249.1"/>
    <property type="molecule type" value="Genomic_DNA"/>
</dbReference>
<name>A0A6J7CYL3_9ZZZZ</name>
<feature type="domain" description="Phosphotyrosine protein phosphatase I" evidence="1">
    <location>
        <begin position="1"/>
        <end position="141"/>
    </location>
</feature>
<protein>
    <submittedName>
        <fullName evidence="2">Unannotated protein</fullName>
    </submittedName>
</protein>
<dbReference type="SUPFAM" id="SSF52788">
    <property type="entry name" value="Phosphotyrosine protein phosphatases I"/>
    <property type="match status" value="1"/>
</dbReference>
<dbReference type="InterPro" id="IPR023485">
    <property type="entry name" value="Ptyr_pPase"/>
</dbReference>
<organism evidence="2">
    <name type="scientific">freshwater metagenome</name>
    <dbReference type="NCBI Taxonomy" id="449393"/>
    <lineage>
        <taxon>unclassified sequences</taxon>
        <taxon>metagenomes</taxon>
        <taxon>ecological metagenomes</taxon>
    </lineage>
</organism>
<dbReference type="SMART" id="SM00226">
    <property type="entry name" value="LMWPc"/>
    <property type="match status" value="1"/>
</dbReference>
<sequence>MRIAVVCFANTCRSPVAEAFLVRFLAGETGVDIFSRGLAGGPGTTPAAMTEALAQHGLHLVSPSGEQLSRGDLEADLYLFMERTILREAVVRSPELWPRSFTLREFARRAQLNPPQRDSESFSEWLAVLHATRRREDLLGTDREDDVRDPGLGGDVEAFVVMISDLEALSHKVAQMLTGWPSK</sequence>
<evidence type="ECO:0000313" key="2">
    <source>
        <dbReference type="EMBL" id="CAB4861249.1"/>
    </source>
</evidence>
<dbReference type="Gene3D" id="3.40.50.2300">
    <property type="match status" value="1"/>
</dbReference>
<evidence type="ECO:0000259" key="1">
    <source>
        <dbReference type="SMART" id="SM00226"/>
    </source>
</evidence>
<dbReference type="AlphaFoldDB" id="A0A6J7CYL3"/>
<reference evidence="2" key="1">
    <citation type="submission" date="2020-05" db="EMBL/GenBank/DDBJ databases">
        <authorList>
            <person name="Chiriac C."/>
            <person name="Salcher M."/>
            <person name="Ghai R."/>
            <person name="Kavagutti S V."/>
        </authorList>
    </citation>
    <scope>NUCLEOTIDE SEQUENCE</scope>
</reference>
<gene>
    <name evidence="2" type="ORF">UFOPK3381_00265</name>
</gene>
<accession>A0A6J7CYL3</accession>
<proteinExistence type="predicted"/>
<dbReference type="InterPro" id="IPR036196">
    <property type="entry name" value="Ptyr_pPase_sf"/>
</dbReference>